<dbReference type="InterPro" id="IPR007061">
    <property type="entry name" value="MST-like"/>
</dbReference>
<dbReference type="Pfam" id="PF04978">
    <property type="entry name" value="MST"/>
    <property type="match status" value="1"/>
</dbReference>
<dbReference type="Proteomes" id="UP000270343">
    <property type="component" value="Unassembled WGS sequence"/>
</dbReference>
<reference evidence="1 2" key="1">
    <citation type="journal article" date="2015" name="Antonie Van Leeuwenhoek">
        <title>Streptomyces klenkii sp. nov., isolated from deep marine sediment.</title>
        <authorList>
            <person name="Veyisoglu A."/>
            <person name="Sahin N."/>
        </authorList>
    </citation>
    <scope>NUCLEOTIDE SEQUENCE [LARGE SCALE GENOMIC DNA]</scope>
    <source>
        <strain evidence="1 2">KCTC 29202</strain>
    </source>
</reference>
<organism evidence="1 2">
    <name type="scientific">Streptomyces klenkii</name>
    <dbReference type="NCBI Taxonomy" id="1420899"/>
    <lineage>
        <taxon>Bacteria</taxon>
        <taxon>Bacillati</taxon>
        <taxon>Actinomycetota</taxon>
        <taxon>Actinomycetes</taxon>
        <taxon>Kitasatosporales</taxon>
        <taxon>Streptomycetaceae</taxon>
        <taxon>Streptomyces</taxon>
    </lineage>
</organism>
<dbReference type="SUPFAM" id="SSF109854">
    <property type="entry name" value="DinB/YfiT-like putative metalloenzymes"/>
    <property type="match status" value="1"/>
</dbReference>
<protein>
    <submittedName>
        <fullName evidence="1">DinB family protein</fullName>
    </submittedName>
</protein>
<dbReference type="EMBL" id="RBAM01000004">
    <property type="protein sequence ID" value="RKN74784.1"/>
    <property type="molecule type" value="Genomic_DNA"/>
</dbReference>
<dbReference type="OrthoDB" id="4548523at2"/>
<dbReference type="RefSeq" id="WP_120755562.1">
    <property type="nucleotide sequence ID" value="NZ_RBAM01000004.1"/>
</dbReference>
<comment type="caution">
    <text evidence="1">The sequence shown here is derived from an EMBL/GenBank/DDBJ whole genome shotgun (WGS) entry which is preliminary data.</text>
</comment>
<accession>A0A3B0BQU4</accession>
<dbReference type="Gene3D" id="1.20.120.450">
    <property type="entry name" value="dinb family like domain"/>
    <property type="match status" value="1"/>
</dbReference>
<gene>
    <name evidence="1" type="ORF">D7231_10765</name>
</gene>
<sequence length="178" mass="19471">MVTTERAIPPLTADERTTLESWLDFQRATLARKVAGLTDEQAREAAAPPSTLSLLGLVQHMGEVERQWFRRVLRREAAPPLFGPGAGGEPRSAEALDPSDAGLDVAAGARLVDAVAVWQEEVTRARATCAPLSLDAMGSVKGQEVSLRWIFLHMIEEYARHNGHADLLRERTDGETGY</sequence>
<proteinExistence type="predicted"/>
<evidence type="ECO:0000313" key="2">
    <source>
        <dbReference type="Proteomes" id="UP000270343"/>
    </source>
</evidence>
<evidence type="ECO:0000313" key="1">
    <source>
        <dbReference type="EMBL" id="RKN74784.1"/>
    </source>
</evidence>
<dbReference type="InterPro" id="IPR034660">
    <property type="entry name" value="DinB/YfiT-like"/>
</dbReference>
<dbReference type="AlphaFoldDB" id="A0A3B0BQU4"/>
<keyword evidence="2" id="KW-1185">Reference proteome</keyword>
<name>A0A3B0BQU4_9ACTN</name>